<dbReference type="EMBL" id="CP037423">
    <property type="protein sequence ID" value="QDV46886.1"/>
    <property type="molecule type" value="Genomic_DNA"/>
</dbReference>
<keyword evidence="2" id="KW-1185">Reference proteome</keyword>
<gene>
    <name evidence="1" type="ORF">Enr13x_67950</name>
</gene>
<accession>A0A518I1E7</accession>
<evidence type="ECO:0000313" key="2">
    <source>
        <dbReference type="Proteomes" id="UP000319004"/>
    </source>
</evidence>
<reference evidence="1 2" key="1">
    <citation type="submission" date="2019-03" db="EMBL/GenBank/DDBJ databases">
        <title>Deep-cultivation of Planctomycetes and their phenomic and genomic characterization uncovers novel biology.</title>
        <authorList>
            <person name="Wiegand S."/>
            <person name="Jogler M."/>
            <person name="Boedeker C."/>
            <person name="Pinto D."/>
            <person name="Vollmers J."/>
            <person name="Rivas-Marin E."/>
            <person name="Kohn T."/>
            <person name="Peeters S.H."/>
            <person name="Heuer A."/>
            <person name="Rast P."/>
            <person name="Oberbeckmann S."/>
            <person name="Bunk B."/>
            <person name="Jeske O."/>
            <person name="Meyerdierks A."/>
            <person name="Storesund J.E."/>
            <person name="Kallscheuer N."/>
            <person name="Luecker S."/>
            <person name="Lage O.M."/>
            <person name="Pohl T."/>
            <person name="Merkel B.J."/>
            <person name="Hornburger P."/>
            <person name="Mueller R.-W."/>
            <person name="Bruemmer F."/>
            <person name="Labrenz M."/>
            <person name="Spormann A.M."/>
            <person name="Op den Camp H."/>
            <person name="Overmann J."/>
            <person name="Amann R."/>
            <person name="Jetten M.S.M."/>
            <person name="Mascher T."/>
            <person name="Medema M.H."/>
            <person name="Devos D.P."/>
            <person name="Kaster A.-K."/>
            <person name="Ovreas L."/>
            <person name="Rohde M."/>
            <person name="Galperin M.Y."/>
            <person name="Jogler C."/>
        </authorList>
    </citation>
    <scope>NUCLEOTIDE SEQUENCE [LARGE SCALE GENOMIC DNA]</scope>
    <source>
        <strain evidence="1 2">Enr13</strain>
    </source>
</reference>
<dbReference type="Proteomes" id="UP000319004">
    <property type="component" value="Chromosome"/>
</dbReference>
<dbReference type="AlphaFoldDB" id="A0A518I1E7"/>
<evidence type="ECO:0000313" key="1">
    <source>
        <dbReference type="EMBL" id="QDV46886.1"/>
    </source>
</evidence>
<dbReference type="KEGG" id="snep:Enr13x_67950"/>
<sequence>MGASGRLKCERNLVVRDPENELQRAMRDSGMTEWFEVAE</sequence>
<name>A0A518I1E7_9BACT</name>
<protein>
    <submittedName>
        <fullName evidence="1">Uncharacterized protein</fullName>
    </submittedName>
</protein>
<proteinExistence type="predicted"/>
<organism evidence="1 2">
    <name type="scientific">Stieleria neptunia</name>
    <dbReference type="NCBI Taxonomy" id="2527979"/>
    <lineage>
        <taxon>Bacteria</taxon>
        <taxon>Pseudomonadati</taxon>
        <taxon>Planctomycetota</taxon>
        <taxon>Planctomycetia</taxon>
        <taxon>Pirellulales</taxon>
        <taxon>Pirellulaceae</taxon>
        <taxon>Stieleria</taxon>
    </lineage>
</organism>